<dbReference type="InterPro" id="IPR036188">
    <property type="entry name" value="FAD/NAD-bd_sf"/>
</dbReference>
<reference evidence="3 4" key="1">
    <citation type="submission" date="2019-04" db="EMBL/GenBank/DDBJ databases">
        <authorList>
            <person name="Li M."/>
            <person name="Gao C."/>
        </authorList>
    </citation>
    <scope>NUCLEOTIDE SEQUENCE [LARGE SCALE GENOMIC DNA]</scope>
    <source>
        <strain evidence="3 4">BGMRC 2031</strain>
    </source>
</reference>
<dbReference type="PROSITE" id="PS51257">
    <property type="entry name" value="PROKAR_LIPOPROTEIN"/>
    <property type="match status" value="1"/>
</dbReference>
<dbReference type="PANTHER" id="PTHR42949">
    <property type="entry name" value="ANAEROBIC GLYCEROL-3-PHOSPHATE DEHYDROGENASE SUBUNIT B"/>
    <property type="match status" value="1"/>
</dbReference>
<dbReference type="Gene3D" id="1.10.10.1100">
    <property type="entry name" value="BFD-like [2Fe-2S]-binding domain"/>
    <property type="match status" value="1"/>
</dbReference>
<dbReference type="InterPro" id="IPR023753">
    <property type="entry name" value="FAD/NAD-binding_dom"/>
</dbReference>
<protein>
    <submittedName>
        <fullName evidence="3">NAD(P)/FAD-dependent oxidoreductase</fullName>
    </submittedName>
</protein>
<feature type="domain" description="FAD/NAD(P)-binding" evidence="2">
    <location>
        <begin position="7"/>
        <end position="298"/>
    </location>
</feature>
<dbReference type="Pfam" id="PF07992">
    <property type="entry name" value="Pyr_redox_2"/>
    <property type="match status" value="1"/>
</dbReference>
<dbReference type="PRINTS" id="PR00368">
    <property type="entry name" value="FADPNR"/>
</dbReference>
<sequence>MKRIETDILVIGAGPAGLAAATACARGGAEVLVIDDNPRAGGQIWRQGPGGQPTTTAEGYFRQLAGNRRIRFAPGTRLILRTAEQRYLLEDDASAYEATAGKVIICCGARERFIPFPGWTLPGVTGAGGLQSLVKSGTDIAGQRIVIAGSGPLLLACADTARRHGARVAGIFEAQRPGAMWSFANGLWRWPGKLWQAATLAHPRYRLNSSVIAAHGEHRLQRITVEQNGKLRDIPCDRLACGYGLIPNTDIARMLGADVGEQGIVVDAYQRTSQPNLYAAGECTGIGGSELSLAEGAIAGAHAVGRQNEANGRLAEKRHWQRFAQAVERAFVLPERLKKGVTAETIICRCEDVTYGELWAFDNPAAAKMATRCGMGPCQGKICLSSLGFLQGWQAVEPRPPLLPARIASLCRPDEAPPLPRQYPHPE</sequence>
<accession>A0ABY2SPC5</accession>
<organism evidence="3 4">
    <name type="scientific">Martelella alba</name>
    <dbReference type="NCBI Taxonomy" id="2590451"/>
    <lineage>
        <taxon>Bacteria</taxon>
        <taxon>Pseudomonadati</taxon>
        <taxon>Pseudomonadota</taxon>
        <taxon>Alphaproteobacteria</taxon>
        <taxon>Hyphomicrobiales</taxon>
        <taxon>Aurantimonadaceae</taxon>
        <taxon>Martelella</taxon>
    </lineage>
</organism>
<dbReference type="RefSeq" id="WP_136988852.1">
    <property type="nucleotide sequence ID" value="NZ_SZPQ01000003.1"/>
</dbReference>
<dbReference type="PRINTS" id="PR00411">
    <property type="entry name" value="PNDRDTASEI"/>
</dbReference>
<dbReference type="SUPFAM" id="SSF51905">
    <property type="entry name" value="FAD/NAD(P)-binding domain"/>
    <property type="match status" value="1"/>
</dbReference>
<evidence type="ECO:0000313" key="4">
    <source>
        <dbReference type="Proteomes" id="UP000305202"/>
    </source>
</evidence>
<evidence type="ECO:0000256" key="1">
    <source>
        <dbReference type="ARBA" id="ARBA00023002"/>
    </source>
</evidence>
<dbReference type="Gene3D" id="3.50.50.60">
    <property type="entry name" value="FAD/NAD(P)-binding domain"/>
    <property type="match status" value="2"/>
</dbReference>
<dbReference type="Proteomes" id="UP000305202">
    <property type="component" value="Unassembled WGS sequence"/>
</dbReference>
<name>A0ABY2SPC5_9HYPH</name>
<proteinExistence type="predicted"/>
<dbReference type="PIRSF" id="PIRSF037495">
    <property type="entry name" value="Opine_OX_OoxA/HcnB"/>
    <property type="match status" value="1"/>
</dbReference>
<comment type="caution">
    <text evidence="3">The sequence shown here is derived from an EMBL/GenBank/DDBJ whole genome shotgun (WGS) entry which is preliminary data.</text>
</comment>
<dbReference type="InterPro" id="IPR017224">
    <property type="entry name" value="Opine_Oxase_asu/HCN_bsu"/>
</dbReference>
<evidence type="ECO:0000259" key="2">
    <source>
        <dbReference type="Pfam" id="PF07992"/>
    </source>
</evidence>
<keyword evidence="1" id="KW-0560">Oxidoreductase</keyword>
<dbReference type="InterPro" id="IPR051691">
    <property type="entry name" value="Metab_Enz_Cyan_OpOx_G3PDH"/>
</dbReference>
<gene>
    <name evidence="3" type="ORF">FCN80_05325</name>
</gene>
<keyword evidence="4" id="KW-1185">Reference proteome</keyword>
<dbReference type="InterPro" id="IPR041854">
    <property type="entry name" value="BFD-like_2Fe2S-bd_dom_sf"/>
</dbReference>
<evidence type="ECO:0000313" key="3">
    <source>
        <dbReference type="EMBL" id="TKI07857.1"/>
    </source>
</evidence>
<dbReference type="PANTHER" id="PTHR42949:SF3">
    <property type="entry name" value="ANAEROBIC GLYCEROL-3-PHOSPHATE DEHYDROGENASE SUBUNIT B"/>
    <property type="match status" value="1"/>
</dbReference>
<dbReference type="EMBL" id="SZPQ01000003">
    <property type="protein sequence ID" value="TKI07857.1"/>
    <property type="molecule type" value="Genomic_DNA"/>
</dbReference>